<dbReference type="EMBL" id="CP002199">
    <property type="protein sequence ID" value="ADN17563.1"/>
    <property type="molecule type" value="Genomic_DNA"/>
</dbReference>
<keyword evidence="3" id="KW-1185">Reference proteome</keyword>
<evidence type="ECO:0000313" key="3">
    <source>
        <dbReference type="Proteomes" id="UP000008206"/>
    </source>
</evidence>
<accession>E0UKT3</accession>
<dbReference type="HOGENOM" id="CLU_129231_1_0_3"/>
<keyword evidence="2" id="KW-0614">Plasmid</keyword>
<organism evidence="2 3">
    <name type="scientific">Gloeothece verrucosa (strain PCC 7822)</name>
    <name type="common">Cyanothece sp. (strain PCC 7822)</name>
    <dbReference type="NCBI Taxonomy" id="497965"/>
    <lineage>
        <taxon>Bacteria</taxon>
        <taxon>Bacillati</taxon>
        <taxon>Cyanobacteriota</taxon>
        <taxon>Cyanophyceae</taxon>
        <taxon>Oscillatoriophycideae</taxon>
        <taxon>Chroococcales</taxon>
        <taxon>Aphanothecaceae</taxon>
        <taxon>Gloeothece</taxon>
        <taxon>Gloeothece verrucosa</taxon>
    </lineage>
</organism>
<proteinExistence type="predicted"/>
<feature type="compositionally biased region" description="Polar residues" evidence="1">
    <location>
        <begin position="136"/>
        <end position="146"/>
    </location>
</feature>
<dbReference type="AlphaFoldDB" id="E0UKT3"/>
<feature type="region of interest" description="Disordered" evidence="1">
    <location>
        <begin position="105"/>
        <end position="146"/>
    </location>
</feature>
<evidence type="ECO:0000256" key="1">
    <source>
        <dbReference type="SAM" id="MobiDB-lite"/>
    </source>
</evidence>
<protein>
    <submittedName>
        <fullName evidence="2">Uncharacterized protein</fullName>
    </submittedName>
</protein>
<evidence type="ECO:0000313" key="2">
    <source>
        <dbReference type="EMBL" id="ADN17563.1"/>
    </source>
</evidence>
<gene>
    <name evidence="2" type="ordered locus">Cyan7822_5701</name>
</gene>
<sequence length="146" mass="17144">MHQKRTTKKNPKKFYCPYCDKRLWRVGSPKYYLFHQGKENMPKNPNLTHKKASFLASQQSVVVNHNIWLEEFFCEKDGKIWFYVERSEKGSLTVKLATHEHWKNTTRTIDPERPSDTASELSCKMSRQADPDLINKSKQSTLGVTH</sequence>
<name>E0UKT3_GLOV7</name>
<dbReference type="KEGG" id="cyj:Cyan7822_5701"/>
<dbReference type="OrthoDB" id="423480at2"/>
<geneLocation type="plasmid" evidence="2 3">
    <name>Cy782201</name>
</geneLocation>
<dbReference type="Proteomes" id="UP000008206">
    <property type="component" value="Plasmid Cy782201"/>
</dbReference>
<feature type="compositionally biased region" description="Basic and acidic residues" evidence="1">
    <location>
        <begin position="105"/>
        <end position="115"/>
    </location>
</feature>
<reference evidence="3" key="1">
    <citation type="journal article" date="2011" name="MBio">
        <title>Novel metabolic attributes of the genus Cyanothece, comprising a group of unicellular nitrogen-fixing Cyanobacteria.</title>
        <authorList>
            <person name="Bandyopadhyay A."/>
            <person name="Elvitigala T."/>
            <person name="Welsh E."/>
            <person name="Stockel J."/>
            <person name="Liberton M."/>
            <person name="Min H."/>
            <person name="Sherman L.A."/>
            <person name="Pakrasi H.B."/>
        </authorList>
    </citation>
    <scope>NUCLEOTIDE SEQUENCE [LARGE SCALE GENOMIC DNA]</scope>
    <source>
        <strain evidence="3">PCC 7822</strain>
        <plasmid evidence="3">Cy782201</plasmid>
    </source>
</reference>